<dbReference type="RefSeq" id="XP_033594123.1">
    <property type="nucleotide sequence ID" value="XM_033732316.1"/>
</dbReference>
<keyword evidence="3" id="KW-0813">Transport</keyword>
<dbReference type="FunFam" id="1.20.1110.10:FF:000015">
    <property type="entry name" value="Sodium ion P-type ATPase"/>
    <property type="match status" value="1"/>
</dbReference>
<keyword evidence="13" id="KW-1278">Translocase</keyword>
<dbReference type="InterPro" id="IPR001757">
    <property type="entry name" value="P_typ_ATPase"/>
</dbReference>
<dbReference type="SUPFAM" id="SSF56784">
    <property type="entry name" value="HAD-like"/>
    <property type="match status" value="1"/>
</dbReference>
<evidence type="ECO:0000256" key="8">
    <source>
        <dbReference type="ARBA" id="ARBA00022723"/>
    </source>
</evidence>
<dbReference type="GO" id="GO:0005886">
    <property type="term" value="C:plasma membrane"/>
    <property type="evidence" value="ECO:0007669"/>
    <property type="project" value="UniProtKB-SubCell"/>
</dbReference>
<dbReference type="NCBIfam" id="TIGR01494">
    <property type="entry name" value="ATPase_P-type"/>
    <property type="match status" value="3"/>
</dbReference>
<keyword evidence="12" id="KW-0630">Potassium</keyword>
<dbReference type="InterPro" id="IPR006068">
    <property type="entry name" value="ATPase_P-typ_cation-transptr_C"/>
</dbReference>
<dbReference type="EC" id="7.2.2.3" evidence="20"/>
<dbReference type="FunFam" id="2.70.150.10:FF:000160">
    <property type="entry name" value="Sarcoplasmic/endoplasmic reticulum calcium ATPase 1"/>
    <property type="match status" value="1"/>
</dbReference>
<dbReference type="Pfam" id="PF00122">
    <property type="entry name" value="E1-E2_ATPase"/>
    <property type="match status" value="1"/>
</dbReference>
<dbReference type="PRINTS" id="PR00119">
    <property type="entry name" value="CATATPASE"/>
</dbReference>
<dbReference type="PROSITE" id="PS00154">
    <property type="entry name" value="ATPASE_E1_E2"/>
    <property type="match status" value="1"/>
</dbReference>
<dbReference type="GO" id="GO:0008554">
    <property type="term" value="F:P-type sodium transporter activity"/>
    <property type="evidence" value="ECO:0007669"/>
    <property type="project" value="UniProtKB-EC"/>
</dbReference>
<keyword evidence="17 24" id="KW-0472">Membrane</keyword>
<evidence type="ECO:0000256" key="19">
    <source>
        <dbReference type="ARBA" id="ARBA00035017"/>
    </source>
</evidence>
<dbReference type="InterPro" id="IPR059000">
    <property type="entry name" value="ATPase_P-type_domA"/>
</dbReference>
<dbReference type="SFLD" id="SFLDG00002">
    <property type="entry name" value="C1.7:_P-type_atpase_like"/>
    <property type="match status" value="1"/>
</dbReference>
<organism evidence="26 27">
    <name type="scientific">Neohortaea acidophila</name>
    <dbReference type="NCBI Taxonomy" id="245834"/>
    <lineage>
        <taxon>Eukaryota</taxon>
        <taxon>Fungi</taxon>
        <taxon>Dikarya</taxon>
        <taxon>Ascomycota</taxon>
        <taxon>Pezizomycotina</taxon>
        <taxon>Dothideomycetes</taxon>
        <taxon>Dothideomycetidae</taxon>
        <taxon>Mycosphaerellales</taxon>
        <taxon>Teratosphaeriaceae</taxon>
        <taxon>Neohortaea</taxon>
    </lineage>
</organism>
<dbReference type="GO" id="GO:0046872">
    <property type="term" value="F:metal ion binding"/>
    <property type="evidence" value="ECO:0007669"/>
    <property type="project" value="UniProtKB-KW"/>
</dbReference>
<keyword evidence="6" id="KW-0597">Phosphoprotein</keyword>
<dbReference type="SUPFAM" id="SSF81665">
    <property type="entry name" value="Calcium ATPase, transmembrane domain M"/>
    <property type="match status" value="1"/>
</dbReference>
<comment type="catalytic activity">
    <reaction evidence="22">
        <text>Na(+)(in) + ATP + H2O = Na(+)(out) + ADP + phosphate + H(+)</text>
        <dbReference type="Rhea" id="RHEA:14633"/>
        <dbReference type="ChEBI" id="CHEBI:15377"/>
        <dbReference type="ChEBI" id="CHEBI:15378"/>
        <dbReference type="ChEBI" id="CHEBI:29101"/>
        <dbReference type="ChEBI" id="CHEBI:30616"/>
        <dbReference type="ChEBI" id="CHEBI:43474"/>
        <dbReference type="ChEBI" id="CHEBI:456216"/>
        <dbReference type="EC" id="7.2.2.3"/>
    </reaction>
    <physiologicalReaction direction="left-to-right" evidence="22">
        <dbReference type="Rhea" id="RHEA:14634"/>
    </physiologicalReaction>
</comment>
<feature type="transmembrane region" description="Helical" evidence="24">
    <location>
        <begin position="824"/>
        <end position="849"/>
    </location>
</feature>
<evidence type="ECO:0000256" key="1">
    <source>
        <dbReference type="ARBA" id="ARBA00001946"/>
    </source>
</evidence>
<evidence type="ECO:0000256" key="24">
    <source>
        <dbReference type="SAM" id="Phobius"/>
    </source>
</evidence>
<evidence type="ECO:0000256" key="11">
    <source>
        <dbReference type="ARBA" id="ARBA00022842"/>
    </source>
</evidence>
<feature type="transmembrane region" description="Helical" evidence="24">
    <location>
        <begin position="94"/>
        <end position="113"/>
    </location>
</feature>
<evidence type="ECO:0000256" key="2">
    <source>
        <dbReference type="ARBA" id="ARBA00004651"/>
    </source>
</evidence>
<keyword evidence="27" id="KW-1185">Reference proteome</keyword>
<keyword evidence="7 24" id="KW-0812">Transmembrane</keyword>
<evidence type="ECO:0000256" key="20">
    <source>
        <dbReference type="ARBA" id="ARBA00035029"/>
    </source>
</evidence>
<dbReference type="OrthoDB" id="3352408at2759"/>
<comment type="subcellular location">
    <subcellularLocation>
        <location evidence="2">Cell membrane</location>
        <topology evidence="2">Multi-pass membrane protein</topology>
    </subcellularLocation>
</comment>
<comment type="cofactor">
    <cofactor evidence="1">
        <name>Mg(2+)</name>
        <dbReference type="ChEBI" id="CHEBI:18420"/>
    </cofactor>
</comment>
<evidence type="ECO:0000256" key="13">
    <source>
        <dbReference type="ARBA" id="ARBA00022967"/>
    </source>
</evidence>
<dbReference type="GeneID" id="54473318"/>
<feature type="domain" description="Cation-transporting P-type ATPase N-terminal" evidence="25">
    <location>
        <begin position="16"/>
        <end position="90"/>
    </location>
</feature>
<dbReference type="InterPro" id="IPR004014">
    <property type="entry name" value="ATPase_P-typ_cation-transptr_N"/>
</dbReference>
<dbReference type="PANTHER" id="PTHR42861">
    <property type="entry name" value="CALCIUM-TRANSPORTING ATPASE"/>
    <property type="match status" value="1"/>
</dbReference>
<sequence length="1058" mass="115689">MAPAIQETTEHVLTAPAHALTWSQVADELGADTDDGLTTEEAKRRLGIHGNNELGDDAGVNPVKILVRQIANAMTLVLILAMAVSFGIGSYIEGGVIAGVIVLNVVIGFFQEFQAAKTMNSLKSLSSPTATAVRDGQSMSVPTKEIVPGDLVEMKTGDTIPADVRLFEAINFETDEALLTGESLPVTKTADQVLDSNLGAGDRTNVAFSSSTVTKGRASGICFATGMNTEIGTIAANLRKKDSKFRAVKKNPDGATGPHRYMQAVVLTLYDAVGNFLGVNVGTPLQRKLSQLAVLLFFIAVVCAIIVLGANNFQGDREVIVYAVATALSMIPASLVVILTITMAAGTQRMAEKRVIVRNLRSLEALGSVTDICSDKTGTLTQGKMLAQSAWIPSKGTYTIGETDEAFNPTKGAISYHPEAPKDLAGNERGQPATYSELVRDNKAFRDYLSVASLANLAHVHQNAEGEWLARGDPTEVAIQVFACRFQGWDRRTSVEGRTAGKAPDYKMLMEFPFDSSIKKMSVLYRGLHDEKKYVFTKGAVEQVLRSCTSWVSESNAEPIALDDDFASQVMNNVEGLTKLGLRVLALASRPYEEEYREGEEIDRNAIESNLVFRGLIGLYDPPRPESAASLRQCHEAGIEVHMLTGDHPGTAAAIASQIGILPEKRKHVSKDKEDAMVMTASQFDALTDDEVDALPILPLVIARCTPTTKVRMIEALHRRDRFCAMTGDGVNDSPSLKRADVGIAMGMTGSDVAKDASDIILTDDNFASILAAIEEGRRTFDNIQKFVLHLLAQNVALALTLLVGLAFKDRDNLSVFPISPVEILWVIMVTSAIPDMGLGFEVAVPGILRRPPQSLKQGIFTWELLIDMVVYGVWMGALCLAAFVLVLYGFSYGIGDARGCNDSIDGGCVEEFRARATAFAFLTWSSLVLAWECLDPRRSFFRMQPGSTKYLTQWMHDIWRNKFLFYSIMAGFVTIFPILYIPTLNTTVFKHDGISWEWSIVLIETLLFFMGVEFYKWVKRRTLRSRAEKKKRENASQTLAFSSYSTQTTQSSDVEKA</sequence>
<evidence type="ECO:0000256" key="21">
    <source>
        <dbReference type="ARBA" id="ARBA00048599"/>
    </source>
</evidence>
<keyword evidence="18" id="KW-0739">Sodium transport</keyword>
<keyword evidence="15" id="KW-0915">Sodium</keyword>
<evidence type="ECO:0000256" key="14">
    <source>
        <dbReference type="ARBA" id="ARBA00022989"/>
    </source>
</evidence>
<comment type="catalytic activity">
    <reaction evidence="21">
        <text>K(+)(in) + ATP + H2O = K(+)(out) + ADP + phosphate + H(+)</text>
        <dbReference type="Rhea" id="RHEA:75815"/>
        <dbReference type="ChEBI" id="CHEBI:15377"/>
        <dbReference type="ChEBI" id="CHEBI:15378"/>
        <dbReference type="ChEBI" id="CHEBI:29103"/>
        <dbReference type="ChEBI" id="CHEBI:30616"/>
        <dbReference type="ChEBI" id="CHEBI:43474"/>
        <dbReference type="ChEBI" id="CHEBI:456216"/>
    </reaction>
</comment>
<dbReference type="InterPro" id="IPR023298">
    <property type="entry name" value="ATPase_P-typ_TM_dom_sf"/>
</dbReference>
<feature type="transmembrane region" description="Helical" evidence="24">
    <location>
        <begin position="292"/>
        <end position="313"/>
    </location>
</feature>
<dbReference type="SFLD" id="SFLDS00003">
    <property type="entry name" value="Haloacid_Dehalogenase"/>
    <property type="match status" value="1"/>
</dbReference>
<dbReference type="FunFam" id="1.20.1110.10:FF:000020">
    <property type="entry name" value="Sodium ion P-type ATPase"/>
    <property type="match status" value="1"/>
</dbReference>
<dbReference type="InterPro" id="IPR023214">
    <property type="entry name" value="HAD_sf"/>
</dbReference>
<name>A0A6A6Q6E3_9PEZI</name>
<evidence type="ECO:0000313" key="26">
    <source>
        <dbReference type="EMBL" id="KAF2487554.1"/>
    </source>
</evidence>
<evidence type="ECO:0000256" key="10">
    <source>
        <dbReference type="ARBA" id="ARBA00022840"/>
    </source>
</evidence>
<protein>
    <recommendedName>
        <fullName evidence="20">P-type Na(+) transporter</fullName>
        <ecNumber evidence="20">7.2.2.3</ecNumber>
    </recommendedName>
</protein>
<evidence type="ECO:0000256" key="12">
    <source>
        <dbReference type="ARBA" id="ARBA00022958"/>
    </source>
</evidence>
<keyword evidence="11" id="KW-0460">Magnesium</keyword>
<accession>A0A6A6Q6E3</accession>
<reference evidence="26" key="1">
    <citation type="journal article" date="2020" name="Stud. Mycol.">
        <title>101 Dothideomycetes genomes: a test case for predicting lifestyles and emergence of pathogens.</title>
        <authorList>
            <person name="Haridas S."/>
            <person name="Albert R."/>
            <person name="Binder M."/>
            <person name="Bloem J."/>
            <person name="Labutti K."/>
            <person name="Salamov A."/>
            <person name="Andreopoulos B."/>
            <person name="Baker S."/>
            <person name="Barry K."/>
            <person name="Bills G."/>
            <person name="Bluhm B."/>
            <person name="Cannon C."/>
            <person name="Castanera R."/>
            <person name="Culley D."/>
            <person name="Daum C."/>
            <person name="Ezra D."/>
            <person name="Gonzalez J."/>
            <person name="Henrissat B."/>
            <person name="Kuo A."/>
            <person name="Liang C."/>
            <person name="Lipzen A."/>
            <person name="Lutzoni F."/>
            <person name="Magnuson J."/>
            <person name="Mondo S."/>
            <person name="Nolan M."/>
            <person name="Ohm R."/>
            <person name="Pangilinan J."/>
            <person name="Park H.-J."/>
            <person name="Ramirez L."/>
            <person name="Alfaro M."/>
            <person name="Sun H."/>
            <person name="Tritt A."/>
            <person name="Yoshinaga Y."/>
            <person name="Zwiers L.-H."/>
            <person name="Turgeon B."/>
            <person name="Goodwin S."/>
            <person name="Spatafora J."/>
            <person name="Crous P."/>
            <person name="Grigoriev I."/>
        </authorList>
    </citation>
    <scope>NUCLEOTIDE SEQUENCE</scope>
    <source>
        <strain evidence="26">CBS 113389</strain>
    </source>
</reference>
<feature type="transmembrane region" description="Helical" evidence="24">
    <location>
        <begin position="787"/>
        <end position="808"/>
    </location>
</feature>
<dbReference type="SUPFAM" id="SSF81653">
    <property type="entry name" value="Calcium ATPase, transduction domain A"/>
    <property type="match status" value="1"/>
</dbReference>
<dbReference type="GO" id="GO:0005524">
    <property type="term" value="F:ATP binding"/>
    <property type="evidence" value="ECO:0007669"/>
    <property type="project" value="UniProtKB-KW"/>
</dbReference>
<feature type="transmembrane region" description="Helical" evidence="24">
    <location>
        <begin position="915"/>
        <end position="935"/>
    </location>
</feature>
<dbReference type="InterPro" id="IPR044492">
    <property type="entry name" value="P_typ_ATPase_HD_dom"/>
</dbReference>
<evidence type="ECO:0000256" key="4">
    <source>
        <dbReference type="ARBA" id="ARBA00022475"/>
    </source>
</evidence>
<evidence type="ECO:0000256" key="18">
    <source>
        <dbReference type="ARBA" id="ARBA00023201"/>
    </source>
</evidence>
<dbReference type="Gene3D" id="2.70.150.10">
    <property type="entry name" value="Calcium-transporting ATPase, cytoplasmic transduction domain A"/>
    <property type="match status" value="1"/>
</dbReference>
<feature type="transmembrane region" description="Helical" evidence="24">
    <location>
        <begin position="319"/>
        <end position="344"/>
    </location>
</feature>
<evidence type="ECO:0000256" key="6">
    <source>
        <dbReference type="ARBA" id="ARBA00022553"/>
    </source>
</evidence>
<evidence type="ECO:0000256" key="3">
    <source>
        <dbReference type="ARBA" id="ARBA00022448"/>
    </source>
</evidence>
<dbReference type="NCBIfam" id="TIGR01523">
    <property type="entry name" value="ATPase-IID_K-Na"/>
    <property type="match status" value="1"/>
</dbReference>
<dbReference type="Pfam" id="PF00689">
    <property type="entry name" value="Cation_ATPase_C"/>
    <property type="match status" value="1"/>
</dbReference>
<dbReference type="Pfam" id="PF13246">
    <property type="entry name" value="Cation_ATPase"/>
    <property type="match status" value="1"/>
</dbReference>
<evidence type="ECO:0000256" key="9">
    <source>
        <dbReference type="ARBA" id="ARBA00022741"/>
    </source>
</evidence>
<dbReference type="GO" id="GO:0016887">
    <property type="term" value="F:ATP hydrolysis activity"/>
    <property type="evidence" value="ECO:0007669"/>
    <property type="project" value="InterPro"/>
</dbReference>
<keyword evidence="10" id="KW-0067">ATP-binding</keyword>
<feature type="compositionally biased region" description="Low complexity" evidence="23">
    <location>
        <begin position="1043"/>
        <end position="1058"/>
    </location>
</feature>
<gene>
    <name evidence="26" type="ORF">BDY17DRAFT_289183</name>
</gene>
<dbReference type="EMBL" id="MU001631">
    <property type="protein sequence ID" value="KAF2487554.1"/>
    <property type="molecule type" value="Genomic_DNA"/>
</dbReference>
<dbReference type="FunFam" id="3.40.50.1000:FF:000047">
    <property type="entry name" value="Sodium P-type ATPase"/>
    <property type="match status" value="1"/>
</dbReference>
<dbReference type="InterPro" id="IPR008250">
    <property type="entry name" value="ATPase_P-typ_transduc_dom_A_sf"/>
</dbReference>
<dbReference type="SMART" id="SM00831">
    <property type="entry name" value="Cation_ATPase_N"/>
    <property type="match status" value="1"/>
</dbReference>
<dbReference type="InterPro" id="IPR006414">
    <property type="entry name" value="P-type_ATPase_IID"/>
</dbReference>
<dbReference type="SUPFAM" id="SSF81660">
    <property type="entry name" value="Metal cation-transporting ATPase, ATP-binding domain N"/>
    <property type="match status" value="1"/>
</dbReference>
<keyword evidence="9" id="KW-0547">Nucleotide-binding</keyword>
<keyword evidence="8" id="KW-0479">Metal-binding</keyword>
<keyword evidence="16" id="KW-0406">Ion transport</keyword>
<dbReference type="Gene3D" id="3.40.1110.10">
    <property type="entry name" value="Calcium-transporting ATPase, cytoplasmic domain N"/>
    <property type="match status" value="1"/>
</dbReference>
<evidence type="ECO:0000313" key="27">
    <source>
        <dbReference type="Proteomes" id="UP000799767"/>
    </source>
</evidence>
<dbReference type="InterPro" id="IPR018303">
    <property type="entry name" value="ATPase_P-typ_P_site"/>
</dbReference>
<feature type="transmembrane region" description="Helical" evidence="24">
    <location>
        <begin position="964"/>
        <end position="983"/>
    </location>
</feature>
<dbReference type="SFLD" id="SFLDF00027">
    <property type="entry name" value="p-type_atpase"/>
    <property type="match status" value="1"/>
</dbReference>
<feature type="transmembrane region" description="Helical" evidence="24">
    <location>
        <begin position="870"/>
        <end position="895"/>
    </location>
</feature>
<feature type="region of interest" description="Disordered" evidence="23">
    <location>
        <begin position="1029"/>
        <end position="1058"/>
    </location>
</feature>
<keyword evidence="14 24" id="KW-1133">Transmembrane helix</keyword>
<proteinExistence type="inferred from homology"/>
<dbReference type="Proteomes" id="UP000799767">
    <property type="component" value="Unassembled WGS sequence"/>
</dbReference>
<evidence type="ECO:0000256" key="23">
    <source>
        <dbReference type="SAM" id="MobiDB-lite"/>
    </source>
</evidence>
<evidence type="ECO:0000256" key="15">
    <source>
        <dbReference type="ARBA" id="ARBA00023053"/>
    </source>
</evidence>
<dbReference type="Pfam" id="PF00690">
    <property type="entry name" value="Cation_ATPase_N"/>
    <property type="match status" value="1"/>
</dbReference>
<feature type="transmembrane region" description="Helical" evidence="24">
    <location>
        <begin position="995"/>
        <end position="1016"/>
    </location>
</feature>
<evidence type="ECO:0000256" key="5">
    <source>
        <dbReference type="ARBA" id="ARBA00022538"/>
    </source>
</evidence>
<dbReference type="InterPro" id="IPR036412">
    <property type="entry name" value="HAD-like_sf"/>
</dbReference>
<feature type="transmembrane region" description="Helical" evidence="24">
    <location>
        <begin position="70"/>
        <end position="88"/>
    </location>
</feature>
<dbReference type="AlphaFoldDB" id="A0A6A6Q6E3"/>
<dbReference type="InterPro" id="IPR023299">
    <property type="entry name" value="ATPase_P-typ_cyto_dom_N"/>
</dbReference>
<dbReference type="GO" id="GO:0006813">
    <property type="term" value="P:potassium ion transport"/>
    <property type="evidence" value="ECO:0007669"/>
    <property type="project" value="UniProtKB-KW"/>
</dbReference>
<keyword evidence="5" id="KW-0633">Potassium transport</keyword>
<evidence type="ECO:0000256" key="17">
    <source>
        <dbReference type="ARBA" id="ARBA00023136"/>
    </source>
</evidence>
<evidence type="ECO:0000256" key="16">
    <source>
        <dbReference type="ARBA" id="ARBA00023065"/>
    </source>
</evidence>
<evidence type="ECO:0000256" key="22">
    <source>
        <dbReference type="ARBA" id="ARBA00049499"/>
    </source>
</evidence>
<evidence type="ECO:0000256" key="7">
    <source>
        <dbReference type="ARBA" id="ARBA00022692"/>
    </source>
</evidence>
<dbReference type="Gene3D" id="3.40.50.1000">
    <property type="entry name" value="HAD superfamily/HAD-like"/>
    <property type="match status" value="1"/>
</dbReference>
<evidence type="ECO:0000259" key="25">
    <source>
        <dbReference type="SMART" id="SM00831"/>
    </source>
</evidence>
<dbReference type="FunFam" id="3.40.1110.10:FF:000039">
    <property type="entry name" value="Sodium P-type ATPase"/>
    <property type="match status" value="1"/>
</dbReference>
<comment type="similarity">
    <text evidence="19">Belongs to the cation transport ATPase (P-type) (TC 3.A.3) family. Type IID subfamily.</text>
</comment>
<keyword evidence="4" id="KW-1003">Cell membrane</keyword>
<dbReference type="Gene3D" id="1.20.1110.10">
    <property type="entry name" value="Calcium-transporting ATPase, transmembrane domain"/>
    <property type="match status" value="2"/>
</dbReference>